<dbReference type="PANTHER" id="PTHR12526:SF510">
    <property type="entry name" value="D-INOSITOL 3-PHOSPHATE GLYCOSYLTRANSFERASE"/>
    <property type="match status" value="1"/>
</dbReference>
<reference evidence="5 6" key="1">
    <citation type="submission" date="2020-04" db="EMBL/GenBank/DDBJ databases">
        <title>Sequencing and Assembly of C. fimi.</title>
        <authorList>
            <person name="Ramsey A.R."/>
        </authorList>
    </citation>
    <scope>NUCLEOTIDE SEQUENCE [LARGE SCALE GENOMIC DNA]</scope>
    <source>
        <strain evidence="5 6">SB</strain>
    </source>
</reference>
<feature type="domain" description="Glycosyltransferase subfamily 4-like N-terminal" evidence="4">
    <location>
        <begin position="34"/>
        <end position="175"/>
    </location>
</feature>
<keyword evidence="2 5" id="KW-0808">Transferase</keyword>
<dbReference type="SUPFAM" id="SSF53756">
    <property type="entry name" value="UDP-Glycosyltransferase/glycogen phosphorylase"/>
    <property type="match status" value="1"/>
</dbReference>
<dbReference type="RefSeq" id="WP_169325814.1">
    <property type="nucleotide sequence ID" value="NZ_JABCJJ010000035.1"/>
</dbReference>
<evidence type="ECO:0000256" key="1">
    <source>
        <dbReference type="ARBA" id="ARBA00022676"/>
    </source>
</evidence>
<name>A0A7Y0M0U2_CELFI</name>
<keyword evidence="6" id="KW-1185">Reference proteome</keyword>
<protein>
    <submittedName>
        <fullName evidence="5">Glycosyltransferase family 4 protein</fullName>
    </submittedName>
</protein>
<sequence>MSAVDGVAFMPPNPHPPPGRTDLRCGLVADHLDVGGIGRVIEMLTEGLRSAGIEPVVVCPRDGERSARLRALGYEVIVAPDARSAGVALESAGLDVVELHSAPAHLVGAVLGSDVPVLPVLHNTEIHYARLQWRATAALFGRAEAVIAVSEIVRRFHLERLPATPHDKIVVVPNGAMTMPQADASARSRAREHLASVLGARLTKSAVFVSLVRYDSQKNVAGTVASFLEAADSCHVPVHLVVAGEPSDWLEYCRADALRRRHPRADRVHLLGNSDAATLLAAADAFLLNSFFEGWPLATTEAVAAGLPIVVSDSGGAAELVARAPEGSMLIGNATGPAGSVSDRSARAARRRAARQRNRPELAAAVSAVATAVAQAATGGPGGPADDSYGVMVDGHARLLRAVGRTRSTVIAPSKQHSA</sequence>
<feature type="region of interest" description="Disordered" evidence="3">
    <location>
        <begin position="1"/>
        <end position="20"/>
    </location>
</feature>
<dbReference type="CDD" id="cd03801">
    <property type="entry name" value="GT4_PimA-like"/>
    <property type="match status" value="1"/>
</dbReference>
<accession>A0A7Y0M0U2</accession>
<organism evidence="5 6">
    <name type="scientific">Cellulomonas fimi</name>
    <dbReference type="NCBI Taxonomy" id="1708"/>
    <lineage>
        <taxon>Bacteria</taxon>
        <taxon>Bacillati</taxon>
        <taxon>Actinomycetota</taxon>
        <taxon>Actinomycetes</taxon>
        <taxon>Micrococcales</taxon>
        <taxon>Cellulomonadaceae</taxon>
        <taxon>Cellulomonas</taxon>
    </lineage>
</organism>
<evidence type="ECO:0000256" key="2">
    <source>
        <dbReference type="ARBA" id="ARBA00022679"/>
    </source>
</evidence>
<dbReference type="Pfam" id="PF13439">
    <property type="entry name" value="Glyco_transf_4"/>
    <property type="match status" value="1"/>
</dbReference>
<evidence type="ECO:0000256" key="3">
    <source>
        <dbReference type="SAM" id="MobiDB-lite"/>
    </source>
</evidence>
<comment type="caution">
    <text evidence="5">The sequence shown here is derived from an EMBL/GenBank/DDBJ whole genome shotgun (WGS) entry which is preliminary data.</text>
</comment>
<dbReference type="AlphaFoldDB" id="A0A7Y0M0U2"/>
<dbReference type="Pfam" id="PF13692">
    <property type="entry name" value="Glyco_trans_1_4"/>
    <property type="match status" value="1"/>
</dbReference>
<gene>
    <name evidence="5" type="ORF">HIR71_14660</name>
</gene>
<dbReference type="InterPro" id="IPR028098">
    <property type="entry name" value="Glyco_trans_4-like_N"/>
</dbReference>
<dbReference type="GO" id="GO:0016757">
    <property type="term" value="F:glycosyltransferase activity"/>
    <property type="evidence" value="ECO:0007669"/>
    <property type="project" value="UniProtKB-KW"/>
</dbReference>
<evidence type="ECO:0000313" key="5">
    <source>
        <dbReference type="EMBL" id="NMR21440.1"/>
    </source>
</evidence>
<dbReference type="Gene3D" id="3.40.50.2000">
    <property type="entry name" value="Glycogen Phosphorylase B"/>
    <property type="match status" value="2"/>
</dbReference>
<evidence type="ECO:0000259" key="4">
    <source>
        <dbReference type="Pfam" id="PF13439"/>
    </source>
</evidence>
<dbReference type="Proteomes" id="UP000562124">
    <property type="component" value="Unassembled WGS sequence"/>
</dbReference>
<keyword evidence="1" id="KW-0328">Glycosyltransferase</keyword>
<proteinExistence type="predicted"/>
<dbReference type="EMBL" id="JABCJJ010000035">
    <property type="protein sequence ID" value="NMR21440.1"/>
    <property type="molecule type" value="Genomic_DNA"/>
</dbReference>
<dbReference type="PANTHER" id="PTHR12526">
    <property type="entry name" value="GLYCOSYLTRANSFERASE"/>
    <property type="match status" value="1"/>
</dbReference>
<evidence type="ECO:0000313" key="6">
    <source>
        <dbReference type="Proteomes" id="UP000562124"/>
    </source>
</evidence>